<dbReference type="EMBL" id="CAJVPY010018172">
    <property type="protein sequence ID" value="CAG8765726.1"/>
    <property type="molecule type" value="Genomic_DNA"/>
</dbReference>
<gene>
    <name evidence="1" type="ORF">DERYTH_LOCUS18220</name>
</gene>
<evidence type="ECO:0000313" key="2">
    <source>
        <dbReference type="Proteomes" id="UP000789405"/>
    </source>
</evidence>
<evidence type="ECO:0000313" key="1">
    <source>
        <dbReference type="EMBL" id="CAG8765726.1"/>
    </source>
</evidence>
<accession>A0A9N9J5M7</accession>
<keyword evidence="2" id="KW-1185">Reference proteome</keyword>
<protein>
    <submittedName>
        <fullName evidence="1">18399_t:CDS:1</fullName>
    </submittedName>
</protein>
<name>A0A9N9J5M7_9GLOM</name>
<organism evidence="1 2">
    <name type="scientific">Dentiscutata erythropus</name>
    <dbReference type="NCBI Taxonomy" id="1348616"/>
    <lineage>
        <taxon>Eukaryota</taxon>
        <taxon>Fungi</taxon>
        <taxon>Fungi incertae sedis</taxon>
        <taxon>Mucoromycota</taxon>
        <taxon>Glomeromycotina</taxon>
        <taxon>Glomeromycetes</taxon>
        <taxon>Diversisporales</taxon>
        <taxon>Gigasporaceae</taxon>
        <taxon>Dentiscutata</taxon>
    </lineage>
</organism>
<sequence>MSNTTQNMIDRCGYLNITLNDFISKTNEKYRYIDKKKINKTLHELSEEQKSKNQKEYDERKEEKYLQNSVMNSFTNTKSVFSPDIVTYDLCNNNHNHKNDKHILCLIDDVFLYKQLVSSLPYLWEDPFYSCVGRNYTSLQKIIYYYLSDKKSILFQIYSSHFDDNMEKPLFDYISYIRQIRVDNIFSIVTHGIDYEFNLHRDWKTQVTKTVLEL</sequence>
<reference evidence="1" key="1">
    <citation type="submission" date="2021-06" db="EMBL/GenBank/DDBJ databases">
        <authorList>
            <person name="Kallberg Y."/>
            <person name="Tangrot J."/>
            <person name="Rosling A."/>
        </authorList>
    </citation>
    <scope>NUCLEOTIDE SEQUENCE</scope>
    <source>
        <strain evidence="1">MA453B</strain>
    </source>
</reference>
<feature type="non-terminal residue" evidence="1">
    <location>
        <position position="214"/>
    </location>
</feature>
<dbReference type="Proteomes" id="UP000789405">
    <property type="component" value="Unassembled WGS sequence"/>
</dbReference>
<proteinExistence type="predicted"/>
<dbReference type="AlphaFoldDB" id="A0A9N9J5M7"/>
<comment type="caution">
    <text evidence="1">The sequence shown here is derived from an EMBL/GenBank/DDBJ whole genome shotgun (WGS) entry which is preliminary data.</text>
</comment>